<protein>
    <submittedName>
        <fullName evidence="1">Spectrin repeat containing, nuclear envelope 2b</fullName>
    </submittedName>
</protein>
<dbReference type="AlphaFoldDB" id="A0A183EN01"/>
<dbReference type="WBParaSite" id="GPUH_0002236901-mRNA-1">
    <property type="protein sequence ID" value="GPUH_0002236901-mRNA-1"/>
    <property type="gene ID" value="GPUH_0002236901"/>
</dbReference>
<reference evidence="1" key="1">
    <citation type="submission" date="2016-06" db="UniProtKB">
        <authorList>
            <consortium name="WormBaseParasite"/>
        </authorList>
    </citation>
    <scope>IDENTIFICATION</scope>
</reference>
<proteinExistence type="predicted"/>
<sequence>LREKKELLEKPITAWVDVETWIRAITEIENYLQIHGTIASASDEFQYERQRLQEQFMEKKRAVGMLQAIHDSVELVKGKLVGSSRLAQLAELHAELHCLASQCLELSEPVLVPLRDGCREEILHSLCVSIEQTFSRAEQQIKEFSMADEAGLQLVSVKLKDGVSAGAVGEVGQH</sequence>
<organism evidence="1">
    <name type="scientific">Gongylonema pulchrum</name>
    <dbReference type="NCBI Taxonomy" id="637853"/>
    <lineage>
        <taxon>Eukaryota</taxon>
        <taxon>Metazoa</taxon>
        <taxon>Ecdysozoa</taxon>
        <taxon>Nematoda</taxon>
        <taxon>Chromadorea</taxon>
        <taxon>Rhabditida</taxon>
        <taxon>Spirurina</taxon>
        <taxon>Spiruromorpha</taxon>
        <taxon>Spiruroidea</taxon>
        <taxon>Gongylonematidae</taxon>
        <taxon>Gongylonema</taxon>
    </lineage>
</organism>
<evidence type="ECO:0000313" key="1">
    <source>
        <dbReference type="WBParaSite" id="GPUH_0002236901-mRNA-1"/>
    </source>
</evidence>
<name>A0A183EN01_9BILA</name>
<accession>A0A183EN01</accession>